<dbReference type="InterPro" id="IPR011034">
    <property type="entry name" value="Formyl_transferase-like_C_sf"/>
</dbReference>
<evidence type="ECO:0000313" key="7">
    <source>
        <dbReference type="Proteomes" id="UP001156882"/>
    </source>
</evidence>
<evidence type="ECO:0000313" key="6">
    <source>
        <dbReference type="EMBL" id="GLS21757.1"/>
    </source>
</evidence>
<comment type="caution">
    <text evidence="6">The sequence shown here is derived from an EMBL/GenBank/DDBJ whole genome shotgun (WGS) entry which is preliminary data.</text>
</comment>
<dbReference type="NCBIfam" id="TIGR00567">
    <property type="entry name" value="3mg"/>
    <property type="match status" value="1"/>
</dbReference>
<keyword evidence="2 5" id="KW-0227">DNA damage</keyword>
<dbReference type="SUPFAM" id="SSF50486">
    <property type="entry name" value="FMT C-terminal domain-like"/>
    <property type="match status" value="1"/>
</dbReference>
<evidence type="ECO:0000256" key="5">
    <source>
        <dbReference type="HAMAP-Rule" id="MF_00527"/>
    </source>
</evidence>
<reference evidence="7" key="1">
    <citation type="journal article" date="2019" name="Int. J. Syst. Evol. Microbiol.">
        <title>The Global Catalogue of Microorganisms (GCM) 10K type strain sequencing project: providing services to taxonomists for standard genome sequencing and annotation.</title>
        <authorList>
            <consortium name="The Broad Institute Genomics Platform"/>
            <consortium name="The Broad Institute Genome Sequencing Center for Infectious Disease"/>
            <person name="Wu L."/>
            <person name="Ma J."/>
        </authorList>
    </citation>
    <scope>NUCLEOTIDE SEQUENCE [LARGE SCALE GENOMIC DNA]</scope>
    <source>
        <strain evidence="7">NBRC 101365</strain>
    </source>
</reference>
<dbReference type="Proteomes" id="UP001156882">
    <property type="component" value="Unassembled WGS sequence"/>
</dbReference>
<keyword evidence="4 5" id="KW-0234">DNA repair</keyword>
<dbReference type="Pfam" id="PF02245">
    <property type="entry name" value="Pur_DNA_glyco"/>
    <property type="match status" value="1"/>
</dbReference>
<dbReference type="CDD" id="cd00540">
    <property type="entry name" value="AAG"/>
    <property type="match status" value="1"/>
</dbReference>
<dbReference type="InterPro" id="IPR003180">
    <property type="entry name" value="MPG"/>
</dbReference>
<dbReference type="RefSeq" id="WP_284314761.1">
    <property type="nucleotide sequence ID" value="NZ_BSPC01000054.1"/>
</dbReference>
<comment type="similarity">
    <text evidence="1 5">Belongs to the DNA glycosylase MPG family.</text>
</comment>
<dbReference type="InterPro" id="IPR036995">
    <property type="entry name" value="MPG_sf"/>
</dbReference>
<gene>
    <name evidence="6" type="ORF">GCM10007874_47740</name>
</gene>
<dbReference type="PANTHER" id="PTHR10429:SF0">
    <property type="entry name" value="DNA-3-METHYLADENINE GLYCOSYLASE"/>
    <property type="match status" value="1"/>
</dbReference>
<evidence type="ECO:0000256" key="2">
    <source>
        <dbReference type="ARBA" id="ARBA00022763"/>
    </source>
</evidence>
<dbReference type="Gene3D" id="3.10.300.10">
    <property type="entry name" value="Methylpurine-DNA glycosylase (MPG)"/>
    <property type="match status" value="1"/>
</dbReference>
<dbReference type="EC" id="3.2.2.-" evidence="5"/>
<evidence type="ECO:0000256" key="1">
    <source>
        <dbReference type="ARBA" id="ARBA00009232"/>
    </source>
</evidence>
<evidence type="ECO:0000256" key="3">
    <source>
        <dbReference type="ARBA" id="ARBA00022801"/>
    </source>
</evidence>
<dbReference type="NCBIfam" id="NF002003">
    <property type="entry name" value="PRK00802.1-3"/>
    <property type="match status" value="1"/>
</dbReference>
<dbReference type="PANTHER" id="PTHR10429">
    <property type="entry name" value="DNA-3-METHYLADENINE GLYCOSYLASE"/>
    <property type="match status" value="1"/>
</dbReference>
<dbReference type="EMBL" id="BSPC01000054">
    <property type="protein sequence ID" value="GLS21757.1"/>
    <property type="molecule type" value="Genomic_DNA"/>
</dbReference>
<proteinExistence type="inferred from homology"/>
<organism evidence="6 7">
    <name type="scientific">Labrys miyagiensis</name>
    <dbReference type="NCBI Taxonomy" id="346912"/>
    <lineage>
        <taxon>Bacteria</taxon>
        <taxon>Pseudomonadati</taxon>
        <taxon>Pseudomonadota</taxon>
        <taxon>Alphaproteobacteria</taxon>
        <taxon>Hyphomicrobiales</taxon>
        <taxon>Xanthobacteraceae</taxon>
        <taxon>Labrys</taxon>
    </lineage>
</organism>
<name>A0ABQ6CQ72_9HYPH</name>
<accession>A0ABQ6CQ72</accession>
<keyword evidence="3 5" id="KW-0378">Hydrolase</keyword>
<dbReference type="HAMAP" id="MF_00527">
    <property type="entry name" value="3MGH"/>
    <property type="match status" value="1"/>
</dbReference>
<keyword evidence="7" id="KW-1185">Reference proteome</keyword>
<protein>
    <recommendedName>
        <fullName evidence="5">Putative 3-methyladenine DNA glycosylase</fullName>
        <ecNumber evidence="5">3.2.2.-</ecNumber>
    </recommendedName>
</protein>
<sequence>MTFLPASFYNRNVLQVARDLIGVTLLVDGVGGAIVETEAYDRDDPASHTFRGQTPRNTVMFGEPGHIYIYLSYGMHWCANLVSGEGGRASAVLLRAIEPEVGIERMEERRGVTKRTLLCSGPGRLCEALGLTGAQNGLALTQLPFELQRRREEPPIVAGPRIGITKAVERPWRFGWEGSKFLSKKF</sequence>
<evidence type="ECO:0000256" key="4">
    <source>
        <dbReference type="ARBA" id="ARBA00023204"/>
    </source>
</evidence>